<dbReference type="InterPro" id="IPR001128">
    <property type="entry name" value="Cyt_P450"/>
</dbReference>
<protein>
    <submittedName>
        <fullName evidence="8">Cytochrome P450</fullName>
    </submittedName>
</protein>
<feature type="region of interest" description="Disordered" evidence="7">
    <location>
        <begin position="365"/>
        <end position="387"/>
    </location>
</feature>
<dbReference type="GO" id="GO:0004497">
    <property type="term" value="F:monooxygenase activity"/>
    <property type="evidence" value="ECO:0007669"/>
    <property type="project" value="UniProtKB-KW"/>
</dbReference>
<reference evidence="8" key="1">
    <citation type="journal article" date="2023" name="Mol. Phylogenet. Evol.">
        <title>Genome-scale phylogeny and comparative genomics of the fungal order Sordariales.</title>
        <authorList>
            <person name="Hensen N."/>
            <person name="Bonometti L."/>
            <person name="Westerberg I."/>
            <person name="Brannstrom I.O."/>
            <person name="Guillou S."/>
            <person name="Cros-Aarteil S."/>
            <person name="Calhoun S."/>
            <person name="Haridas S."/>
            <person name="Kuo A."/>
            <person name="Mondo S."/>
            <person name="Pangilinan J."/>
            <person name="Riley R."/>
            <person name="LaButti K."/>
            <person name="Andreopoulos B."/>
            <person name="Lipzen A."/>
            <person name="Chen C."/>
            <person name="Yan M."/>
            <person name="Daum C."/>
            <person name="Ng V."/>
            <person name="Clum A."/>
            <person name="Steindorff A."/>
            <person name="Ohm R.A."/>
            <person name="Martin F."/>
            <person name="Silar P."/>
            <person name="Natvig D.O."/>
            <person name="Lalanne C."/>
            <person name="Gautier V."/>
            <person name="Ament-Velasquez S.L."/>
            <person name="Kruys A."/>
            <person name="Hutchinson M.I."/>
            <person name="Powell A.J."/>
            <person name="Barry K."/>
            <person name="Miller A.N."/>
            <person name="Grigoriev I.V."/>
            <person name="Debuchy R."/>
            <person name="Gladieux P."/>
            <person name="Hiltunen Thoren M."/>
            <person name="Johannesson H."/>
        </authorList>
    </citation>
    <scope>NUCLEOTIDE SEQUENCE</scope>
    <source>
        <strain evidence="8">PSN324</strain>
    </source>
</reference>
<dbReference type="InterPro" id="IPR036396">
    <property type="entry name" value="Cyt_P450_sf"/>
</dbReference>
<evidence type="ECO:0000256" key="4">
    <source>
        <dbReference type="ARBA" id="ARBA00023004"/>
    </source>
</evidence>
<feature type="binding site" description="axial binding residue" evidence="5">
    <location>
        <position position="383"/>
    </location>
    <ligand>
        <name>heme</name>
        <dbReference type="ChEBI" id="CHEBI:30413"/>
    </ligand>
    <ligandPart>
        <name>Fe</name>
        <dbReference type="ChEBI" id="CHEBI:18248"/>
    </ligandPart>
</feature>
<evidence type="ECO:0000256" key="3">
    <source>
        <dbReference type="ARBA" id="ARBA00022723"/>
    </source>
</evidence>
<dbReference type="AlphaFoldDB" id="A0AAV9HLH9"/>
<dbReference type="PRINTS" id="PR00463">
    <property type="entry name" value="EP450I"/>
</dbReference>
<dbReference type="InterPro" id="IPR017972">
    <property type="entry name" value="Cyt_P450_CS"/>
</dbReference>
<keyword evidence="9" id="KW-1185">Reference proteome</keyword>
<dbReference type="PANTHER" id="PTHR24305">
    <property type="entry name" value="CYTOCHROME P450"/>
    <property type="match status" value="1"/>
</dbReference>
<dbReference type="GO" id="GO:0016705">
    <property type="term" value="F:oxidoreductase activity, acting on paired donors, with incorporation or reduction of molecular oxygen"/>
    <property type="evidence" value="ECO:0007669"/>
    <property type="project" value="InterPro"/>
</dbReference>
<keyword evidence="2 5" id="KW-0349">Heme</keyword>
<comment type="cofactor">
    <cofactor evidence="1 5">
        <name>heme</name>
        <dbReference type="ChEBI" id="CHEBI:30413"/>
    </cofactor>
</comment>
<accession>A0AAV9HLH9</accession>
<dbReference type="Proteomes" id="UP001321749">
    <property type="component" value="Unassembled WGS sequence"/>
</dbReference>
<organism evidence="8 9">
    <name type="scientific">Cladorrhinum samala</name>
    <dbReference type="NCBI Taxonomy" id="585594"/>
    <lineage>
        <taxon>Eukaryota</taxon>
        <taxon>Fungi</taxon>
        <taxon>Dikarya</taxon>
        <taxon>Ascomycota</taxon>
        <taxon>Pezizomycotina</taxon>
        <taxon>Sordariomycetes</taxon>
        <taxon>Sordariomycetidae</taxon>
        <taxon>Sordariales</taxon>
        <taxon>Podosporaceae</taxon>
        <taxon>Cladorrhinum</taxon>
    </lineage>
</organism>
<dbReference type="PROSITE" id="PS00086">
    <property type="entry name" value="CYTOCHROME_P450"/>
    <property type="match status" value="1"/>
</dbReference>
<dbReference type="InterPro" id="IPR002401">
    <property type="entry name" value="Cyt_P450_E_grp-I"/>
</dbReference>
<comment type="similarity">
    <text evidence="6">Belongs to the cytochrome P450 family.</text>
</comment>
<dbReference type="PRINTS" id="PR00385">
    <property type="entry name" value="P450"/>
</dbReference>
<proteinExistence type="inferred from homology"/>
<keyword evidence="4 5" id="KW-0408">Iron</keyword>
<comment type="caution">
    <text evidence="8">The sequence shown here is derived from an EMBL/GenBank/DDBJ whole genome shotgun (WGS) entry which is preliminary data.</text>
</comment>
<name>A0AAV9HLH9_9PEZI</name>
<dbReference type="CDD" id="cd11058">
    <property type="entry name" value="CYP60B-like"/>
    <property type="match status" value="1"/>
</dbReference>
<keyword evidence="6" id="KW-0503">Monooxygenase</keyword>
<evidence type="ECO:0000256" key="7">
    <source>
        <dbReference type="SAM" id="MobiDB-lite"/>
    </source>
</evidence>
<evidence type="ECO:0000256" key="1">
    <source>
        <dbReference type="ARBA" id="ARBA00001971"/>
    </source>
</evidence>
<dbReference type="SUPFAM" id="SSF48264">
    <property type="entry name" value="Cytochrome P450"/>
    <property type="match status" value="1"/>
</dbReference>
<evidence type="ECO:0000256" key="2">
    <source>
        <dbReference type="ARBA" id="ARBA00022617"/>
    </source>
</evidence>
<evidence type="ECO:0000313" key="8">
    <source>
        <dbReference type="EMBL" id="KAK4460573.1"/>
    </source>
</evidence>
<dbReference type="InterPro" id="IPR050121">
    <property type="entry name" value="Cytochrome_P450_monoxygenase"/>
</dbReference>
<gene>
    <name evidence="8" type="ORF">QBC42DRAFT_307013</name>
</gene>
<dbReference type="PANTHER" id="PTHR24305:SF161">
    <property type="entry name" value="P450, PUTATIVE (EUROFUNG)-RELATED"/>
    <property type="match status" value="1"/>
</dbReference>
<dbReference type="GO" id="GO:0005506">
    <property type="term" value="F:iron ion binding"/>
    <property type="evidence" value="ECO:0007669"/>
    <property type="project" value="InterPro"/>
</dbReference>
<dbReference type="Gene3D" id="1.10.630.10">
    <property type="entry name" value="Cytochrome P450"/>
    <property type="match status" value="1"/>
</dbReference>
<reference evidence="8" key="2">
    <citation type="submission" date="2023-06" db="EMBL/GenBank/DDBJ databases">
        <authorList>
            <consortium name="Lawrence Berkeley National Laboratory"/>
            <person name="Mondo S.J."/>
            <person name="Hensen N."/>
            <person name="Bonometti L."/>
            <person name="Westerberg I."/>
            <person name="Brannstrom I.O."/>
            <person name="Guillou S."/>
            <person name="Cros-Aarteil S."/>
            <person name="Calhoun S."/>
            <person name="Haridas S."/>
            <person name="Kuo A."/>
            <person name="Pangilinan J."/>
            <person name="Riley R."/>
            <person name="Labutti K."/>
            <person name="Andreopoulos B."/>
            <person name="Lipzen A."/>
            <person name="Chen C."/>
            <person name="Yanf M."/>
            <person name="Daum C."/>
            <person name="Ng V."/>
            <person name="Clum A."/>
            <person name="Steindorff A."/>
            <person name="Ohm R."/>
            <person name="Martin F."/>
            <person name="Silar P."/>
            <person name="Natvig D."/>
            <person name="Lalanne C."/>
            <person name="Gautier V."/>
            <person name="Ament-Velasquez S.L."/>
            <person name="Kruys A."/>
            <person name="Hutchinson M.I."/>
            <person name="Powell A.J."/>
            <person name="Barry K."/>
            <person name="Miller A.N."/>
            <person name="Grigoriev I.V."/>
            <person name="Debuchy R."/>
            <person name="Gladieux P."/>
            <person name="Thoren M.H."/>
            <person name="Johannesson H."/>
        </authorList>
    </citation>
    <scope>NUCLEOTIDE SEQUENCE</scope>
    <source>
        <strain evidence="8">PSN324</strain>
    </source>
</reference>
<evidence type="ECO:0000313" key="9">
    <source>
        <dbReference type="Proteomes" id="UP001321749"/>
    </source>
</evidence>
<keyword evidence="6" id="KW-0560">Oxidoreductase</keyword>
<dbReference type="GO" id="GO:0020037">
    <property type="term" value="F:heme binding"/>
    <property type="evidence" value="ECO:0007669"/>
    <property type="project" value="InterPro"/>
</dbReference>
<sequence length="387" mass="43112">MWKSCMRNTVGPVVRVAPNELSFTTPSSYRDIYGFRKGHGVFVKSGAYDAAAFTDQARSIVNERDPVEHAKMRKMVAPAFSDRSIREQWPLISQIVEGLMLKLKSLTAADPRKPIDLALFFSLASFDISTSLALGESFNAVQAGKYHPWHVFFRNGARAMGEGVAVNRFPWLGKLLIAMKPPQMMAMIKELRMHEQVCIEMVKKRLAHPSDRPDILNFILKGAEQDGEKYGTESIAAQVSDMVIAGTETSSLTLSTANYFLLHNPEALEKLQSEIRGIFQRDEDITIESTQKLDYTNAVINEAMRMMAPVSWPPGRIVPPRGDTVDGYHLPGGTWVSTSAFSAARSPDNFTDPLEFRPERWLGKNTGDHLEASQPFSLGSRSCIGKQ</sequence>
<evidence type="ECO:0000256" key="5">
    <source>
        <dbReference type="PIRSR" id="PIRSR602401-1"/>
    </source>
</evidence>
<dbReference type="Pfam" id="PF00067">
    <property type="entry name" value="p450"/>
    <property type="match status" value="1"/>
</dbReference>
<dbReference type="EMBL" id="MU865009">
    <property type="protein sequence ID" value="KAK4460573.1"/>
    <property type="molecule type" value="Genomic_DNA"/>
</dbReference>
<evidence type="ECO:0000256" key="6">
    <source>
        <dbReference type="RuleBase" id="RU000461"/>
    </source>
</evidence>
<keyword evidence="3 5" id="KW-0479">Metal-binding</keyword>